<feature type="compositionally biased region" description="Basic and acidic residues" evidence="1">
    <location>
        <begin position="423"/>
        <end position="433"/>
    </location>
</feature>
<dbReference type="SMART" id="SM00320">
    <property type="entry name" value="WD40"/>
    <property type="match status" value="3"/>
</dbReference>
<evidence type="ECO:0000256" key="1">
    <source>
        <dbReference type="SAM" id="MobiDB-lite"/>
    </source>
</evidence>
<dbReference type="InterPro" id="IPR036322">
    <property type="entry name" value="WD40_repeat_dom_sf"/>
</dbReference>
<protein>
    <submittedName>
        <fullName evidence="2">Uncharacterized protein</fullName>
    </submittedName>
</protein>
<dbReference type="InterPro" id="IPR016024">
    <property type="entry name" value="ARM-type_fold"/>
</dbReference>
<dbReference type="STRING" id="231916.A0A409VI42"/>
<dbReference type="Gene3D" id="1.25.10.10">
    <property type="entry name" value="Leucine-rich Repeat Variant"/>
    <property type="match status" value="1"/>
</dbReference>
<dbReference type="Gene3D" id="2.130.10.10">
    <property type="entry name" value="YVTN repeat-like/Quinoprotein amine dehydrogenase"/>
    <property type="match status" value="2"/>
</dbReference>
<feature type="region of interest" description="Disordered" evidence="1">
    <location>
        <begin position="90"/>
        <end position="136"/>
    </location>
</feature>
<dbReference type="InParanoid" id="A0A409VI42"/>
<comment type="caution">
    <text evidence="2">The sequence shown here is derived from an EMBL/GenBank/DDBJ whole genome shotgun (WGS) entry which is preliminary data.</text>
</comment>
<dbReference type="InterPro" id="IPR011989">
    <property type="entry name" value="ARM-like"/>
</dbReference>
<evidence type="ECO:0000313" key="2">
    <source>
        <dbReference type="EMBL" id="PPQ65895.1"/>
    </source>
</evidence>
<evidence type="ECO:0000313" key="3">
    <source>
        <dbReference type="Proteomes" id="UP000284706"/>
    </source>
</evidence>
<reference evidence="2 3" key="1">
    <citation type="journal article" date="2018" name="Evol. Lett.">
        <title>Horizontal gene cluster transfer increased hallucinogenic mushroom diversity.</title>
        <authorList>
            <person name="Reynolds H.T."/>
            <person name="Vijayakumar V."/>
            <person name="Gluck-Thaler E."/>
            <person name="Korotkin H.B."/>
            <person name="Matheny P.B."/>
            <person name="Slot J.C."/>
        </authorList>
    </citation>
    <scope>NUCLEOTIDE SEQUENCE [LARGE SCALE GENOMIC DNA]</scope>
    <source>
        <strain evidence="2 3">SRW20</strain>
    </source>
</reference>
<feature type="compositionally biased region" description="Basic and acidic residues" evidence="1">
    <location>
        <begin position="166"/>
        <end position="186"/>
    </location>
</feature>
<name>A0A409VI42_9AGAR</name>
<feature type="compositionally biased region" description="Low complexity" evidence="1">
    <location>
        <begin position="225"/>
        <end position="237"/>
    </location>
</feature>
<proteinExistence type="predicted"/>
<feature type="region of interest" description="Disordered" evidence="1">
    <location>
        <begin position="413"/>
        <end position="440"/>
    </location>
</feature>
<dbReference type="InterPro" id="IPR015943">
    <property type="entry name" value="WD40/YVTN_repeat-like_dom_sf"/>
</dbReference>
<dbReference type="Proteomes" id="UP000284706">
    <property type="component" value="Unassembled WGS sequence"/>
</dbReference>
<dbReference type="PANTHER" id="PTHR44099">
    <property type="entry name" value="RABCONNECTIN-3B, ISOFORM A"/>
    <property type="match status" value="1"/>
</dbReference>
<gene>
    <name evidence="2" type="ORF">CVT26_000915</name>
</gene>
<feature type="region of interest" description="Disordered" evidence="1">
    <location>
        <begin position="166"/>
        <end position="240"/>
    </location>
</feature>
<dbReference type="PANTHER" id="PTHR44099:SF4">
    <property type="entry name" value="RABCONNECTIN-3B, ISOFORM A"/>
    <property type="match status" value="1"/>
</dbReference>
<organism evidence="2 3">
    <name type="scientific">Gymnopilus dilepis</name>
    <dbReference type="NCBI Taxonomy" id="231916"/>
    <lineage>
        <taxon>Eukaryota</taxon>
        <taxon>Fungi</taxon>
        <taxon>Dikarya</taxon>
        <taxon>Basidiomycota</taxon>
        <taxon>Agaricomycotina</taxon>
        <taxon>Agaricomycetes</taxon>
        <taxon>Agaricomycetidae</taxon>
        <taxon>Agaricales</taxon>
        <taxon>Agaricineae</taxon>
        <taxon>Hymenogastraceae</taxon>
        <taxon>Gymnopilus</taxon>
    </lineage>
</organism>
<dbReference type="SUPFAM" id="SSF50978">
    <property type="entry name" value="WD40 repeat-like"/>
    <property type="match status" value="2"/>
</dbReference>
<sequence length="1416" mass="156751">MDQRKSNQFQIPITFPNVASLCDEIYTNNHSYILEASLSQSRPTVLQCYVPLSIQTDESNQRDGLVLGCQDGTVYFFQHHRTLVTLELPTPQISEPERPRSVKRLSKLSYQSSRSTSPSSSHFPLSPTFTVTPKPRVVSGVTTEQVEAPKNYVDFEDEPDKLKDILKGKQPREKQSHSDNSSDKAPRSTTPSTADPVHVPKRRSIAPRSLLSANNSRAPTPPSFSAPASPRDAAPDSQLPDPWTLRFHAIPSRSGYGHSVKAIQFLQEGRFFAVLQETGYEQSFFTIKHNTKFSEEISIKERPKLRDVWVWSRLAVYYIDESIIIVVTAANVGDACVLVPEAEETASDASRCIVLEFIAGTSSPRLNKLAEWHLVGPSRGNGIHQELDGTFCFYFTTHDGRLVVRQINLKAPLSPPATSDPSQQDHDNNDHHGPHLSTLPIPNPFKSIMGRSTENLTLDPPPDKNVNKLKPSLAEVHDLGPLLSGTVLWGLKTRSLFNGKLSGLSWSQRQLCLFEYSGGSLTILFRTEVDGVKDALWLDDDLYALCFEAAMVQNYVEFYQIKTTNADNEDVDLDRSNPGQSGPHHVRPDLIQKCVIGDYDAIAVGRSSLVVSQSPDNEQEQQVISFPISAGSCTPEVLWRAPKPSPRSQIALTSTLPLELELILQGYSDGMLRRFSLAQMARKMDKTLSSSSSMKTSNPSLSGSLLGLHIVQNPRTKERYIVGGADDGSIAFWSFNTFELVMRWTVFVTPLAKVLQFDTETTGPLRGCALCISRDGTIAVIVIDGFHYLYLIPGSVAPLRRICVGGNNLLLIYGDHHARLWDAQTKELWRSFDEDKAEDLLAQGGWSTLWVVKLVVDDLSSEPFNRDIDRDSSVPATLWTRVADTSDGIDTAATLVLDLERLTVDAISVTKTISTSRNEVREILLTLDRLRLMLSVLLTPGLSNDVDSICYGKLGAYPSSALVGLRSPESTTLFQCERPQDVWCLSPEASASRALSILAVLRAMSLFEELTEGANTVISFYSSSLSACIGPLFRAPSLEFLGRLWFEASNELRQPIRTLFDATISNMSDEGSISTAEKWQHHVPSLQPAAERESLTAALSLFICGCIASEKYSLLSTSALTDISKSISLYLNDEKSIYRILAIDLCSRGFNVWQHYIDSMEILRSLVDLATNARKDSISLQNISAQARLAVLSIASNNMPLLMGTLSLDILSPPSVEHQRSVLQILAFLIRKRPYVLYPHLPRLMEAVVKSLDPNATSNREQVLDTATEIIGYVVKTYPTVDFHMATQRLAVGTNEGAVIMYDVKTAIRLYVLEGHKKAITACGFSTDGRRLVTISLKESTVLVWKVGSSFTSFFNPGAPPRQGHGGSQPFKTLNFNVGSEADMTTEETLSLVRVEWIADRSVQVKIRQSILTFST</sequence>
<accession>A0A409VI42</accession>
<dbReference type="OrthoDB" id="338622at2759"/>
<dbReference type="Pfam" id="PF00400">
    <property type="entry name" value="WD40"/>
    <property type="match status" value="1"/>
</dbReference>
<dbReference type="InterPro" id="IPR049916">
    <property type="entry name" value="WDR72-like"/>
</dbReference>
<dbReference type="SUPFAM" id="SSF48371">
    <property type="entry name" value="ARM repeat"/>
    <property type="match status" value="1"/>
</dbReference>
<dbReference type="EMBL" id="NHYE01005643">
    <property type="protein sequence ID" value="PPQ65895.1"/>
    <property type="molecule type" value="Genomic_DNA"/>
</dbReference>
<dbReference type="GO" id="GO:0005737">
    <property type="term" value="C:cytoplasm"/>
    <property type="evidence" value="ECO:0007669"/>
    <property type="project" value="TreeGrafter"/>
</dbReference>
<dbReference type="InterPro" id="IPR001680">
    <property type="entry name" value="WD40_rpt"/>
</dbReference>
<keyword evidence="3" id="KW-1185">Reference proteome</keyword>
<feature type="compositionally biased region" description="Low complexity" evidence="1">
    <location>
        <begin position="109"/>
        <end position="127"/>
    </location>
</feature>